<reference evidence="9" key="1">
    <citation type="submission" date="2020-04" db="EMBL/GenBank/DDBJ databases">
        <title>Analysis of mating type loci in Filobasidium floriforme.</title>
        <authorList>
            <person name="Nowrousian M."/>
        </authorList>
    </citation>
    <scope>NUCLEOTIDE SEQUENCE</scope>
    <source>
        <strain evidence="9">CBS 6242</strain>
    </source>
</reference>
<dbReference type="InterPro" id="IPR027417">
    <property type="entry name" value="P-loop_NTPase"/>
</dbReference>
<keyword evidence="3" id="KW-0479">Metal-binding</keyword>
<organism evidence="9 10">
    <name type="scientific">Filobasidium floriforme</name>
    <dbReference type="NCBI Taxonomy" id="5210"/>
    <lineage>
        <taxon>Eukaryota</taxon>
        <taxon>Fungi</taxon>
        <taxon>Dikarya</taxon>
        <taxon>Basidiomycota</taxon>
        <taxon>Agaricomycotina</taxon>
        <taxon>Tremellomycetes</taxon>
        <taxon>Filobasidiales</taxon>
        <taxon>Filobasidiaceae</taxon>
        <taxon>Filobasidium</taxon>
    </lineage>
</organism>
<dbReference type="PANTHER" id="PTHR10887:SF341">
    <property type="entry name" value="NFX1-TYPE ZINC FINGER-CONTAINING PROTEIN 1"/>
    <property type="match status" value="1"/>
</dbReference>
<dbReference type="Gene3D" id="3.40.50.300">
    <property type="entry name" value="P-loop containing nucleotide triphosphate hydrolases"/>
    <property type="match status" value="2"/>
</dbReference>
<evidence type="ECO:0000313" key="10">
    <source>
        <dbReference type="Proteomes" id="UP000812966"/>
    </source>
</evidence>
<evidence type="ECO:0000256" key="2">
    <source>
        <dbReference type="ARBA" id="ARBA00022490"/>
    </source>
</evidence>
<evidence type="ECO:0000256" key="1">
    <source>
        <dbReference type="ARBA" id="ARBA00004496"/>
    </source>
</evidence>
<dbReference type="Proteomes" id="UP000812966">
    <property type="component" value="Unassembled WGS sequence"/>
</dbReference>
<proteinExistence type="predicted"/>
<evidence type="ECO:0000256" key="7">
    <source>
        <dbReference type="SAM" id="MobiDB-lite"/>
    </source>
</evidence>
<keyword evidence="10" id="KW-1185">Reference proteome</keyword>
<keyword evidence="6" id="KW-0391">Immunity</keyword>
<evidence type="ECO:0000313" key="9">
    <source>
        <dbReference type="EMBL" id="KAG7530109.1"/>
    </source>
</evidence>
<feature type="region of interest" description="Disordered" evidence="7">
    <location>
        <begin position="1"/>
        <end position="22"/>
    </location>
</feature>
<comment type="caution">
    <text evidence="9">The sequence shown here is derived from an EMBL/GenBank/DDBJ whole genome shotgun (WGS) entry which is preliminary data.</text>
</comment>
<dbReference type="InterPro" id="IPR045055">
    <property type="entry name" value="DNA2/NAM7-like"/>
</dbReference>
<evidence type="ECO:0000256" key="6">
    <source>
        <dbReference type="ARBA" id="ARBA00022859"/>
    </source>
</evidence>
<sequence length="1285" mass="141268">MSALRHSAFPAPASTTRSDPASIAKAASAPNLPGLTLTNGFSSPFSTASSFVAAFGPIPKVPTSHKSIETLEGESPWSMSKGERKRLFAHWHVRAWEETSETQFAQLDRIREEHEKARKANEQLRTQSQLSLLSGCEILACTSSGAAKMAALIKGFRPNIMIVEEAGQTLECHVVATLTNTIQHLICIGDPLQLRPSINAYNLSVENTRGLGSKLFRFDVSLMERLADNGLEMSQLQVQRRMTPQVSNLIRQTLYPNLQDHETALDRPPVRGMAENVFFLHHEHQEGGGKSSGDVSKHNDWEVEMVVDLVRYLLAQGIYSKPKNIVVLTMYLGQLTKLRTALTGLTTVLVDERDETTPATTDVKTRLAPALVEQSIASQVLLRTVDNYQGEEADIIILSTVRNAGPTSLLDGPPRGIGFLKSPNRVNVALSRAKSGLYVLGNAEQLASATPMWASVIEQLGTRNQLGSAIPIRCHNHHSEVTWIEKPGQIELAAPDGGCLRPCGFKLDCGHICASCCHPDSHAVFRCRRDCPQILDACGHPCLNICSDPCGPCNIPITDIVLPCGHVFPSAPCSLAQTPDLIKCQVPVIRKLVSCEHEITISCSQDPATAKCRFICGEDLGCCSRTCKDTCSACSCLPSNVLRRSDLDSAIPRIDHQPHPCDKPLFCSHNCIGTCSSDHRCGPCQSKRLRTCNHDGPTPCSGLGRPCEESCSWKGCEHGLPACSLPCGSACSRLPCNKRCSEILNCSHRCSSVCGDMCFCAQCESPSRRSVVVDLLMHRTLGDIIQNQATATVDTDDLLIKLGCDHIFTVETLDGVTALGSYYKTDSQGKLIAAKSKEGLSTVPTCPTCRSSFFSFRYSRVVKMSILSVAEKNLVAVCSSGIEEVCRLVQGIDIRSIASGISGSAPQSNAQPTKQPEVMFYQCRRLLEIAQRMQTAIPSELFSMKIAKIFGLDLTRDREWNQLAKPLIQAYDIAIGILHRPSPHLVAYNSALNAAFRGVRSSSQNDEAAVINARRDIGSPPGGKQKYAVQSIAHLIRIKHQLAELASTFAEREHTARQWEFALRFSFLGHFLLESASQDAVLARRWAVEADLTRQALNEVVLVYRSQFLLFRHVSSWETKDIGFDYERRQALYERSIANEEGSYQEAIAFIQNEIDPVFLCDEKEFAWLEDNINIPLKQIKDDWTTVSDSISTRTAFKEVTYQERLEIIKAFDFGYTGHFYVCPNGHPYIITECGGATEVSRCPDCGSQIGGSDHNLIGDNARDTVMEDLARGAGSKPNPFPWGR</sequence>
<dbReference type="EMBL" id="JABELV010000128">
    <property type="protein sequence ID" value="KAG7530109.1"/>
    <property type="molecule type" value="Genomic_DNA"/>
</dbReference>
<dbReference type="Pfam" id="PF13087">
    <property type="entry name" value="AAA_12"/>
    <property type="match status" value="1"/>
</dbReference>
<comment type="subcellular location">
    <subcellularLocation>
        <location evidence="1">Cytoplasm</location>
    </subcellularLocation>
</comment>
<dbReference type="InterPro" id="IPR047187">
    <property type="entry name" value="SF1_C_Upf1"/>
</dbReference>
<evidence type="ECO:0000256" key="3">
    <source>
        <dbReference type="ARBA" id="ARBA00022723"/>
    </source>
</evidence>
<dbReference type="GO" id="GO:0004386">
    <property type="term" value="F:helicase activity"/>
    <property type="evidence" value="ECO:0007669"/>
    <property type="project" value="InterPro"/>
</dbReference>
<dbReference type="CDD" id="cd18808">
    <property type="entry name" value="SF1_C_Upf1"/>
    <property type="match status" value="1"/>
</dbReference>
<dbReference type="GO" id="GO:0031048">
    <property type="term" value="P:regulatory ncRNA-mediated heterochromatin formation"/>
    <property type="evidence" value="ECO:0007669"/>
    <property type="project" value="TreeGrafter"/>
</dbReference>
<dbReference type="GO" id="GO:0005737">
    <property type="term" value="C:cytoplasm"/>
    <property type="evidence" value="ECO:0007669"/>
    <property type="project" value="UniProtKB-SubCell"/>
</dbReference>
<name>A0A8K0JIV0_9TREE</name>
<dbReference type="Pfam" id="PF20173">
    <property type="entry name" value="ZnF_RZ-type"/>
    <property type="match status" value="1"/>
</dbReference>
<evidence type="ECO:0000256" key="4">
    <source>
        <dbReference type="ARBA" id="ARBA00022771"/>
    </source>
</evidence>
<evidence type="ECO:0000256" key="5">
    <source>
        <dbReference type="ARBA" id="ARBA00022833"/>
    </source>
</evidence>
<dbReference type="Pfam" id="PF13086">
    <property type="entry name" value="AAA_11"/>
    <property type="match status" value="1"/>
</dbReference>
<feature type="domain" description="RZ-type" evidence="8">
    <location>
        <begin position="1200"/>
        <end position="1273"/>
    </location>
</feature>
<dbReference type="GO" id="GO:0031380">
    <property type="term" value="C:nuclear RNA-directed RNA polymerase complex"/>
    <property type="evidence" value="ECO:0007669"/>
    <property type="project" value="TreeGrafter"/>
</dbReference>
<dbReference type="GO" id="GO:0008270">
    <property type="term" value="F:zinc ion binding"/>
    <property type="evidence" value="ECO:0007669"/>
    <property type="project" value="UniProtKB-KW"/>
</dbReference>
<dbReference type="PROSITE" id="PS51981">
    <property type="entry name" value="ZF_RZ"/>
    <property type="match status" value="1"/>
</dbReference>
<dbReference type="SUPFAM" id="SSF52540">
    <property type="entry name" value="P-loop containing nucleoside triphosphate hydrolases"/>
    <property type="match status" value="1"/>
</dbReference>
<dbReference type="InterPro" id="IPR041679">
    <property type="entry name" value="DNA2/NAM7-like_C"/>
</dbReference>
<dbReference type="GO" id="GO:0002376">
    <property type="term" value="P:immune system process"/>
    <property type="evidence" value="ECO:0007669"/>
    <property type="project" value="UniProtKB-KW"/>
</dbReference>
<evidence type="ECO:0000259" key="8">
    <source>
        <dbReference type="PROSITE" id="PS51981"/>
    </source>
</evidence>
<dbReference type="InterPro" id="IPR046439">
    <property type="entry name" value="ZF_RZ_dom"/>
</dbReference>
<accession>A0A8K0JIV0</accession>
<keyword evidence="4" id="KW-0863">Zinc-finger</keyword>
<dbReference type="InterPro" id="IPR041677">
    <property type="entry name" value="DNA2/NAM7_AAA_11"/>
</dbReference>
<dbReference type="PANTHER" id="PTHR10887">
    <property type="entry name" value="DNA2/NAM7 HELICASE FAMILY"/>
    <property type="match status" value="1"/>
</dbReference>
<protein>
    <recommendedName>
        <fullName evidence="8">RZ-type domain-containing protein</fullName>
    </recommendedName>
</protein>
<gene>
    <name evidence="9" type="ORF">FFLO_05268</name>
</gene>
<keyword evidence="5" id="KW-0862">Zinc</keyword>
<keyword evidence="2" id="KW-0963">Cytoplasm</keyword>